<dbReference type="InterPro" id="IPR027417">
    <property type="entry name" value="P-loop_NTPase"/>
</dbReference>
<dbReference type="GO" id="GO:0046403">
    <property type="term" value="F:polynucleotide 3'-phosphatase activity"/>
    <property type="evidence" value="ECO:0007669"/>
    <property type="project" value="TreeGrafter"/>
</dbReference>
<dbReference type="Gene3D" id="3.40.50.300">
    <property type="entry name" value="P-loop containing nucleotide triphosphate hydrolases"/>
    <property type="match status" value="1"/>
</dbReference>
<dbReference type="GO" id="GO:0006281">
    <property type="term" value="P:DNA repair"/>
    <property type="evidence" value="ECO:0007669"/>
    <property type="project" value="TreeGrafter"/>
</dbReference>
<reference evidence="2" key="1">
    <citation type="submission" date="2018-09" db="EMBL/GenBank/DDBJ databases">
        <authorList>
            <person name="Livingstone P.G."/>
            <person name="Whitworth D.E."/>
        </authorList>
    </citation>
    <scope>NUCLEOTIDE SEQUENCE [LARGE SCALE GENOMIC DNA]</scope>
    <source>
        <strain evidence="2">CA043D</strain>
    </source>
</reference>
<dbReference type="GO" id="GO:0003690">
    <property type="term" value="F:double-stranded DNA binding"/>
    <property type="evidence" value="ECO:0007669"/>
    <property type="project" value="TreeGrafter"/>
</dbReference>
<accession>A0A3A8JN55</accession>
<dbReference type="GO" id="GO:0005524">
    <property type="term" value="F:ATP binding"/>
    <property type="evidence" value="ECO:0007669"/>
    <property type="project" value="UniProtKB-KW"/>
</dbReference>
<proteinExistence type="predicted"/>
<dbReference type="AlphaFoldDB" id="A0A3A8JN55"/>
<dbReference type="GO" id="GO:0046404">
    <property type="term" value="F:ATP-dependent polydeoxyribonucleotide 5'-hydroxyl-kinase activity"/>
    <property type="evidence" value="ECO:0007669"/>
    <property type="project" value="TreeGrafter"/>
</dbReference>
<name>A0A3A8JN55_9BACT</name>
<dbReference type="PANTHER" id="PTHR12083">
    <property type="entry name" value="BIFUNCTIONAL POLYNUCLEOTIDE PHOSPHATASE/KINASE"/>
    <property type="match status" value="1"/>
</dbReference>
<gene>
    <name evidence="1" type="ORF">D7X32_33365</name>
</gene>
<dbReference type="OrthoDB" id="8564590at2"/>
<protein>
    <submittedName>
        <fullName evidence="1">ATP-binding protein</fullName>
    </submittedName>
</protein>
<dbReference type="EMBL" id="RAWE01000184">
    <property type="protein sequence ID" value="RKG97222.1"/>
    <property type="molecule type" value="Genomic_DNA"/>
</dbReference>
<evidence type="ECO:0000313" key="1">
    <source>
        <dbReference type="EMBL" id="RKG97222.1"/>
    </source>
</evidence>
<keyword evidence="1" id="KW-0067">ATP-binding</keyword>
<keyword evidence="1" id="KW-0547">Nucleotide-binding</keyword>
<keyword evidence="2" id="KW-1185">Reference proteome</keyword>
<dbReference type="PANTHER" id="PTHR12083:SF9">
    <property type="entry name" value="BIFUNCTIONAL POLYNUCLEOTIDE PHOSPHATASE_KINASE"/>
    <property type="match status" value="1"/>
</dbReference>
<dbReference type="Proteomes" id="UP000268313">
    <property type="component" value="Unassembled WGS sequence"/>
</dbReference>
<dbReference type="Pfam" id="PF13671">
    <property type="entry name" value="AAA_33"/>
    <property type="match status" value="1"/>
</dbReference>
<dbReference type="RefSeq" id="WP_120606614.1">
    <property type="nucleotide sequence ID" value="NZ_JABFJX010000278.1"/>
</dbReference>
<dbReference type="SUPFAM" id="SSF52540">
    <property type="entry name" value="P-loop containing nucleoside triphosphate hydrolases"/>
    <property type="match status" value="1"/>
</dbReference>
<comment type="caution">
    <text evidence="1">The sequence shown here is derived from an EMBL/GenBank/DDBJ whole genome shotgun (WGS) entry which is preliminary data.</text>
</comment>
<evidence type="ECO:0000313" key="2">
    <source>
        <dbReference type="Proteomes" id="UP000268313"/>
    </source>
</evidence>
<organism evidence="1 2">
    <name type="scientific">Corallococcus carmarthensis</name>
    <dbReference type="NCBI Taxonomy" id="2316728"/>
    <lineage>
        <taxon>Bacteria</taxon>
        <taxon>Pseudomonadati</taxon>
        <taxon>Myxococcota</taxon>
        <taxon>Myxococcia</taxon>
        <taxon>Myxococcales</taxon>
        <taxon>Cystobacterineae</taxon>
        <taxon>Myxococcaceae</taxon>
        <taxon>Corallococcus</taxon>
    </lineage>
</organism>
<sequence length="149" mass="17202">MEAVIFTGIQGAGKSSFYRERFFTTHVRLSLDMLKTRHREKVLLRACLEAKQPFVVDNTNPTAAERSRYISAAKQFGFRVVGLYFQSKVADALLRNDQRPVEQRVPLVGVLGTYKRLQVPSPEEGFDALFFVRWSQDGFAVEEWQREVR</sequence>